<organism evidence="2 3">
    <name type="scientific">Ajellomyces capsulatus</name>
    <name type="common">Darling's disease fungus</name>
    <name type="synonym">Histoplasma capsulatum</name>
    <dbReference type="NCBI Taxonomy" id="5037"/>
    <lineage>
        <taxon>Eukaryota</taxon>
        <taxon>Fungi</taxon>
        <taxon>Dikarya</taxon>
        <taxon>Ascomycota</taxon>
        <taxon>Pezizomycotina</taxon>
        <taxon>Eurotiomycetes</taxon>
        <taxon>Eurotiomycetidae</taxon>
        <taxon>Onygenales</taxon>
        <taxon>Ajellomycetaceae</taxon>
        <taxon>Histoplasma</taxon>
    </lineage>
</organism>
<evidence type="ECO:0000313" key="2">
    <source>
        <dbReference type="EMBL" id="QSS62788.1"/>
    </source>
</evidence>
<reference evidence="2" key="1">
    <citation type="submission" date="2021-01" db="EMBL/GenBank/DDBJ databases">
        <title>Chromosome-level genome assembly of a human fungal pathogen reveals clustering of transcriptionally co-regulated genes.</title>
        <authorList>
            <person name="Voorhies M."/>
            <person name="Cohen S."/>
            <person name="Shea T.P."/>
            <person name="Petrus S."/>
            <person name="Munoz J.F."/>
            <person name="Poplawski S."/>
            <person name="Goldman W.E."/>
            <person name="Michael T."/>
            <person name="Cuomo C.A."/>
            <person name="Sil A."/>
            <person name="Beyhan S."/>
        </authorList>
    </citation>
    <scope>NUCLEOTIDE SEQUENCE</scope>
    <source>
        <strain evidence="2">WU24</strain>
    </source>
</reference>
<proteinExistence type="predicted"/>
<feature type="region of interest" description="Disordered" evidence="1">
    <location>
        <begin position="93"/>
        <end position="117"/>
    </location>
</feature>
<sequence length="145" mass="15792">MPKPSAAIPKRQNGAALGLSGSARGNDLMLQPWESCPNRLSLPGTQLSTVDTLTIPVPEYVVPGCQAVSARWKELGLCDSLRTTYGEESTNFQRHSKGASKGHCRTPTDYSERAPCTRAGHPDRVIITQRYRPTVNLASPKPVTY</sequence>
<gene>
    <name evidence="2" type="ORF">I7I51_02528</name>
</gene>
<dbReference type="Proteomes" id="UP000663671">
    <property type="component" value="Chromosome 7"/>
</dbReference>
<dbReference type="EMBL" id="CP069112">
    <property type="protein sequence ID" value="QSS62788.1"/>
    <property type="molecule type" value="Genomic_DNA"/>
</dbReference>
<evidence type="ECO:0000256" key="1">
    <source>
        <dbReference type="SAM" id="MobiDB-lite"/>
    </source>
</evidence>
<accession>A0A8A1M8E0</accession>
<evidence type="ECO:0000313" key="3">
    <source>
        <dbReference type="Proteomes" id="UP000663671"/>
    </source>
</evidence>
<dbReference type="VEuPathDB" id="FungiDB:I7I51_02528"/>
<dbReference type="AlphaFoldDB" id="A0A8A1M8E0"/>
<feature type="compositionally biased region" description="Basic residues" evidence="1">
    <location>
        <begin position="94"/>
        <end position="104"/>
    </location>
</feature>
<name>A0A8A1M8E0_AJECA</name>
<protein>
    <submittedName>
        <fullName evidence="2">Uncharacterized protein</fullName>
    </submittedName>
</protein>